<dbReference type="InterPro" id="IPR046341">
    <property type="entry name" value="SET_dom_sf"/>
</dbReference>
<evidence type="ECO:0000313" key="11">
    <source>
        <dbReference type="Proteomes" id="UP001153069"/>
    </source>
</evidence>
<dbReference type="GO" id="GO:0008168">
    <property type="term" value="F:methyltransferase activity"/>
    <property type="evidence" value="ECO:0007669"/>
    <property type="project" value="UniProtKB-KW"/>
</dbReference>
<reference evidence="10" key="1">
    <citation type="submission" date="2020-06" db="EMBL/GenBank/DDBJ databases">
        <authorList>
            <consortium name="Plant Systems Biology data submission"/>
        </authorList>
    </citation>
    <scope>NUCLEOTIDE SEQUENCE</scope>
    <source>
        <strain evidence="10">D6</strain>
    </source>
</reference>
<dbReference type="EMBL" id="CAICTM010000116">
    <property type="protein sequence ID" value="CAB9501738.1"/>
    <property type="molecule type" value="Genomic_DNA"/>
</dbReference>
<keyword evidence="6" id="KW-0949">S-adenosyl-L-methionine</keyword>
<feature type="compositionally biased region" description="Polar residues" evidence="8">
    <location>
        <begin position="515"/>
        <end position="524"/>
    </location>
</feature>
<dbReference type="PROSITE" id="PS50280">
    <property type="entry name" value="SET"/>
    <property type="match status" value="1"/>
</dbReference>
<sequence>MPRTRSASRGAFYCCGKDKYHSHTPQQDRELLLTINVDERVIPLLEKIGLRRIRSNALDQIQMMLLQEKKLNLDVLDPQEKRILSVWARYRHVNMATIQTTPNLSDKDALETLQRLNLIETIQESGLYMTTFKNTRGKELGCLYDIAIFIRAMGIESMGSLKPFWDSTHKTPVPPEDKANMQLWAAEVPLPIQVYASKHHCNFRRPLTENELAERENICLESRGLPATFEFIDKNDWHTRKISLDRDSQHCSQEAGSGCCSCCKSSSVRANKGIGFTCVEGRLCFNRYVNSMCLSTCQMRHKNVLCGNNLEGPSRAEVWRNDPFNNYLSLEATMNMPADTVVCEYTGEIKALKAWHGEPDTAKGDYAMEVDMKPAGKKSKNTEVSLIIDASRKGSKARYANHSCDPNCRLEGVFVECRKIWVLRTNRPVEKYEELVWNYSWESRDISKLQEICLCNSEKCTGKLYRPMEDTPIQSGMGSTPRSSTSSNNVATTTAQSTRARARTSRAGPAVVSASIATRNSSAGRRSLAVKRSGKKNSSPSRRRKRSPSTTRSAGSKKRRTTQPTS</sequence>
<feature type="domain" description="SET" evidence="9">
    <location>
        <begin position="314"/>
        <end position="440"/>
    </location>
</feature>
<dbReference type="SUPFAM" id="SSF82199">
    <property type="entry name" value="SET domain"/>
    <property type="match status" value="1"/>
</dbReference>
<dbReference type="Pfam" id="PF00856">
    <property type="entry name" value="SET"/>
    <property type="match status" value="1"/>
</dbReference>
<comment type="caution">
    <text evidence="10">The sequence shown here is derived from an EMBL/GenBank/DDBJ whole genome shotgun (WGS) entry which is preliminary data.</text>
</comment>
<evidence type="ECO:0000256" key="2">
    <source>
        <dbReference type="ARBA" id="ARBA00004286"/>
    </source>
</evidence>
<dbReference type="GO" id="GO:0032259">
    <property type="term" value="P:methylation"/>
    <property type="evidence" value="ECO:0007669"/>
    <property type="project" value="UniProtKB-KW"/>
</dbReference>
<dbReference type="AlphaFoldDB" id="A0A9N8DEX4"/>
<keyword evidence="4" id="KW-0489">Methyltransferase</keyword>
<organism evidence="10 11">
    <name type="scientific">Seminavis robusta</name>
    <dbReference type="NCBI Taxonomy" id="568900"/>
    <lineage>
        <taxon>Eukaryota</taxon>
        <taxon>Sar</taxon>
        <taxon>Stramenopiles</taxon>
        <taxon>Ochrophyta</taxon>
        <taxon>Bacillariophyta</taxon>
        <taxon>Bacillariophyceae</taxon>
        <taxon>Bacillariophycidae</taxon>
        <taxon>Naviculales</taxon>
        <taxon>Naviculaceae</taxon>
        <taxon>Seminavis</taxon>
    </lineage>
</organism>
<dbReference type="InterPro" id="IPR050777">
    <property type="entry name" value="SET2_Histone-Lys_MeTrsfase"/>
</dbReference>
<keyword evidence="11" id="KW-1185">Reference proteome</keyword>
<evidence type="ECO:0000256" key="8">
    <source>
        <dbReference type="SAM" id="MobiDB-lite"/>
    </source>
</evidence>
<protein>
    <submittedName>
        <fullName evidence="10">Lysine N-methyltransferase, H3 lysine-4 specific</fullName>
    </submittedName>
</protein>
<dbReference type="PANTHER" id="PTHR22884">
    <property type="entry name" value="SET DOMAIN PROTEINS"/>
    <property type="match status" value="1"/>
</dbReference>
<evidence type="ECO:0000256" key="4">
    <source>
        <dbReference type="ARBA" id="ARBA00022603"/>
    </source>
</evidence>
<feature type="compositionally biased region" description="Low complexity" evidence="8">
    <location>
        <begin position="483"/>
        <end position="499"/>
    </location>
</feature>
<feature type="compositionally biased region" description="Basic residues" evidence="8">
    <location>
        <begin position="555"/>
        <end position="566"/>
    </location>
</feature>
<keyword evidence="3" id="KW-0158">Chromosome</keyword>
<dbReference type="Gene3D" id="2.170.270.10">
    <property type="entry name" value="SET domain"/>
    <property type="match status" value="1"/>
</dbReference>
<dbReference type="OrthoDB" id="422362at2759"/>
<accession>A0A9N8DEX4</accession>
<keyword evidence="7" id="KW-0539">Nucleus</keyword>
<name>A0A9N8DEX4_9STRA</name>
<comment type="subcellular location">
    <subcellularLocation>
        <location evidence="2">Chromosome</location>
    </subcellularLocation>
    <subcellularLocation>
        <location evidence="1">Nucleus</location>
    </subcellularLocation>
</comment>
<gene>
    <name evidence="10" type="ORF">SEMRO_117_G057310.1</name>
</gene>
<evidence type="ECO:0000256" key="6">
    <source>
        <dbReference type="ARBA" id="ARBA00022691"/>
    </source>
</evidence>
<dbReference type="SMART" id="SM00317">
    <property type="entry name" value="SET"/>
    <property type="match status" value="1"/>
</dbReference>
<feature type="compositionally biased region" description="Polar residues" evidence="8">
    <location>
        <begin position="472"/>
        <end position="482"/>
    </location>
</feature>
<evidence type="ECO:0000313" key="10">
    <source>
        <dbReference type="EMBL" id="CAB9501738.1"/>
    </source>
</evidence>
<proteinExistence type="predicted"/>
<evidence type="ECO:0000256" key="5">
    <source>
        <dbReference type="ARBA" id="ARBA00022679"/>
    </source>
</evidence>
<dbReference type="InterPro" id="IPR001214">
    <property type="entry name" value="SET_dom"/>
</dbReference>
<feature type="compositionally biased region" description="Basic residues" evidence="8">
    <location>
        <begin position="528"/>
        <end position="547"/>
    </location>
</feature>
<evidence type="ECO:0000256" key="7">
    <source>
        <dbReference type="ARBA" id="ARBA00023242"/>
    </source>
</evidence>
<evidence type="ECO:0000259" key="9">
    <source>
        <dbReference type="PROSITE" id="PS50280"/>
    </source>
</evidence>
<dbReference type="GO" id="GO:0005634">
    <property type="term" value="C:nucleus"/>
    <property type="evidence" value="ECO:0007669"/>
    <property type="project" value="UniProtKB-SubCell"/>
</dbReference>
<evidence type="ECO:0000256" key="1">
    <source>
        <dbReference type="ARBA" id="ARBA00004123"/>
    </source>
</evidence>
<keyword evidence="5" id="KW-0808">Transferase</keyword>
<dbReference type="GO" id="GO:0005694">
    <property type="term" value="C:chromosome"/>
    <property type="evidence" value="ECO:0007669"/>
    <property type="project" value="UniProtKB-SubCell"/>
</dbReference>
<dbReference type="Proteomes" id="UP001153069">
    <property type="component" value="Unassembled WGS sequence"/>
</dbReference>
<evidence type="ECO:0000256" key="3">
    <source>
        <dbReference type="ARBA" id="ARBA00022454"/>
    </source>
</evidence>
<feature type="region of interest" description="Disordered" evidence="8">
    <location>
        <begin position="466"/>
        <end position="566"/>
    </location>
</feature>